<evidence type="ECO:0000313" key="2">
    <source>
        <dbReference type="EMBL" id="KAK5698110.1"/>
    </source>
</evidence>
<dbReference type="EMBL" id="JAVRQU010000010">
    <property type="protein sequence ID" value="KAK5698110.1"/>
    <property type="molecule type" value="Genomic_DNA"/>
</dbReference>
<feature type="compositionally biased region" description="Low complexity" evidence="1">
    <location>
        <begin position="365"/>
        <end position="380"/>
    </location>
</feature>
<dbReference type="AlphaFoldDB" id="A0AAN7WA07"/>
<feature type="region of interest" description="Disordered" evidence="1">
    <location>
        <begin position="429"/>
        <end position="448"/>
    </location>
</feature>
<feature type="compositionally biased region" description="Basic and acidic residues" evidence="1">
    <location>
        <begin position="91"/>
        <end position="111"/>
    </location>
</feature>
<evidence type="ECO:0000256" key="1">
    <source>
        <dbReference type="SAM" id="MobiDB-lite"/>
    </source>
</evidence>
<proteinExistence type="predicted"/>
<feature type="compositionally biased region" description="Polar residues" evidence="1">
    <location>
        <begin position="312"/>
        <end position="338"/>
    </location>
</feature>
<feature type="region of interest" description="Disordered" evidence="1">
    <location>
        <begin position="624"/>
        <end position="679"/>
    </location>
</feature>
<gene>
    <name evidence="2" type="ORF">LTR97_007070</name>
</gene>
<reference evidence="2" key="1">
    <citation type="submission" date="2023-08" db="EMBL/GenBank/DDBJ databases">
        <title>Black Yeasts Isolated from many extreme environments.</title>
        <authorList>
            <person name="Coleine C."/>
            <person name="Stajich J.E."/>
            <person name="Selbmann L."/>
        </authorList>
    </citation>
    <scope>NUCLEOTIDE SEQUENCE</scope>
    <source>
        <strain evidence="2">CCFEE 5810</strain>
    </source>
</reference>
<feature type="compositionally biased region" description="Basic and acidic residues" evidence="1">
    <location>
        <begin position="386"/>
        <end position="398"/>
    </location>
</feature>
<sequence>MTTTTASLLLNRVQRTQDEAAISFKVGGTETLAAMDKLQHDEESDFSDLSALENETDDFGRRLLQHSRDTREVNGSGGRQVALKRAKPRPRLAERPEQTDHEVVEKGRLGSDDGSNGGSRSPPLNLPKQWGTRAKRRTDWLRKLHAPTEMEVPLAEQNQDGNAEDEVIAHRRTAFSGDYTRHMNGDWNADENEVGQDTPPSMRRHLPSRIAGQDEEVTSSSLRHLNDTLLDAARDFEDADMLASTPAPALNVNRKNRRIDSLKRRELAALERTQQIASSPLPARNIDTTRPATAPDMTDLSPPKRRRVLLSAVNNKENLPPNGNTSPTFKAAETTEQVSRVRGAEPVTFKNSSRPPHKRNDSYNLLRRLARVSSLSPSPRTNVASRSDDAGGDKDGRPRTSPGHLQSGAPISPPTSPEADERPVPELRIEAPDVDDTPAPQDGNVREAKTPVVTGAWLDTPGPGIDVRPLLKSTDSTIVRAFGSPSAIATLEVRNPMDGDERRVASEPVHGKSALADVLKQVRQADGEDVTLEGERFGMGDDTVRSLEGIVTTQRDLDDGGDETATMTLDLTADLTEIGEASEEGAAMSQQEKDRRQEKLAMEAMNKHLRLARTSIKDANAGLRRVENKMDNATATTSSTITSTTLSRKSATTGDQQPASHEHPCPTCGSHGSGPQSSTFRSLVRDITSAFYTRRTPSRGPRLTYLGLTLLTTLLYLSLESLLCSYLCHPRYAEKMVGYGVNPEAPKFPFVLPTVVARPLKWVWRPVWEVVRNYFGSADVTEPVVLGLGRESVLMREHASDAGSRVFASQRADASSVESVSVYGKGWVKTTTAAVVTATARVMGSVGDAVDEVGSMWDDEFVL</sequence>
<feature type="compositionally biased region" description="Low complexity" evidence="1">
    <location>
        <begin position="634"/>
        <end position="647"/>
    </location>
</feature>
<comment type="caution">
    <text evidence="2">The sequence shown here is derived from an EMBL/GenBank/DDBJ whole genome shotgun (WGS) entry which is preliminary data.</text>
</comment>
<dbReference type="Proteomes" id="UP001310594">
    <property type="component" value="Unassembled WGS sequence"/>
</dbReference>
<evidence type="ECO:0000313" key="3">
    <source>
        <dbReference type="Proteomes" id="UP001310594"/>
    </source>
</evidence>
<name>A0AAN7WA07_9PEZI</name>
<feature type="region of interest" description="Disordered" evidence="1">
    <location>
        <begin position="282"/>
        <end position="422"/>
    </location>
</feature>
<feature type="compositionally biased region" description="Low complexity" evidence="1">
    <location>
        <begin position="112"/>
        <end position="121"/>
    </location>
</feature>
<protein>
    <submittedName>
        <fullName evidence="2">Uncharacterized protein</fullName>
    </submittedName>
</protein>
<feature type="compositionally biased region" description="Polar residues" evidence="1">
    <location>
        <begin position="648"/>
        <end position="659"/>
    </location>
</feature>
<organism evidence="2 3">
    <name type="scientific">Elasticomyces elasticus</name>
    <dbReference type="NCBI Taxonomy" id="574655"/>
    <lineage>
        <taxon>Eukaryota</taxon>
        <taxon>Fungi</taxon>
        <taxon>Dikarya</taxon>
        <taxon>Ascomycota</taxon>
        <taxon>Pezizomycotina</taxon>
        <taxon>Dothideomycetes</taxon>
        <taxon>Dothideomycetidae</taxon>
        <taxon>Mycosphaerellales</taxon>
        <taxon>Teratosphaeriaceae</taxon>
        <taxon>Elasticomyces</taxon>
    </lineage>
</organism>
<feature type="region of interest" description="Disordered" evidence="1">
    <location>
        <begin position="64"/>
        <end position="133"/>
    </location>
</feature>
<accession>A0AAN7WA07</accession>